<feature type="region of interest" description="Disordered" evidence="1">
    <location>
        <begin position="1"/>
        <end position="22"/>
    </location>
</feature>
<dbReference type="Proteomes" id="UP001209878">
    <property type="component" value="Unassembled WGS sequence"/>
</dbReference>
<reference evidence="2" key="1">
    <citation type="journal article" date="2023" name="Mol. Biol. Evol.">
        <title>Third-Generation Sequencing Reveals the Adaptive Role of the Epigenome in Three Deep-Sea Polychaetes.</title>
        <authorList>
            <person name="Perez M."/>
            <person name="Aroh O."/>
            <person name="Sun Y."/>
            <person name="Lan Y."/>
            <person name="Juniper S.K."/>
            <person name="Young C.R."/>
            <person name="Angers B."/>
            <person name="Qian P.Y."/>
        </authorList>
    </citation>
    <scope>NUCLEOTIDE SEQUENCE</scope>
    <source>
        <strain evidence="2">R07B-5</strain>
    </source>
</reference>
<proteinExistence type="predicted"/>
<protein>
    <recommendedName>
        <fullName evidence="4">40S ribosomal protein S19-binding protein 1</fullName>
    </recommendedName>
</protein>
<dbReference type="EMBL" id="JAODUO010000035">
    <property type="protein sequence ID" value="KAK2192278.1"/>
    <property type="molecule type" value="Genomic_DNA"/>
</dbReference>
<gene>
    <name evidence="2" type="ORF">NP493_35g03019</name>
</gene>
<dbReference type="AlphaFoldDB" id="A0AAD9UJW7"/>
<keyword evidence="3" id="KW-1185">Reference proteome</keyword>
<evidence type="ECO:0000313" key="3">
    <source>
        <dbReference type="Proteomes" id="UP001209878"/>
    </source>
</evidence>
<dbReference type="Pfam" id="PF15684">
    <property type="entry name" value="AROS"/>
    <property type="match status" value="1"/>
</dbReference>
<name>A0AAD9UJW7_RIDPI</name>
<dbReference type="InterPro" id="IPR023262">
    <property type="entry name" value="AROS"/>
</dbReference>
<dbReference type="PRINTS" id="PR02029">
    <property type="entry name" value="ACTREGSIRT1"/>
</dbReference>
<evidence type="ECO:0000256" key="1">
    <source>
        <dbReference type="SAM" id="MobiDB-lite"/>
    </source>
</evidence>
<comment type="caution">
    <text evidence="2">The sequence shown here is derived from an EMBL/GenBank/DDBJ whole genome shotgun (WGS) entry which is preliminary data.</text>
</comment>
<evidence type="ECO:0008006" key="4">
    <source>
        <dbReference type="Google" id="ProtNLM"/>
    </source>
</evidence>
<sequence length="107" mass="12627">MSTKRRGVRKEMRKLKQQAARHCGIRKKKTLLDDRAKFLPQDNTLENVEQLTRLTQLRATHTTTVSKIIEHNKGRLAKNRHRKEDLSSQSTVFTDKDFESFEKEYIS</sequence>
<evidence type="ECO:0000313" key="2">
    <source>
        <dbReference type="EMBL" id="KAK2192278.1"/>
    </source>
</evidence>
<organism evidence="2 3">
    <name type="scientific">Ridgeia piscesae</name>
    <name type="common">Tubeworm</name>
    <dbReference type="NCBI Taxonomy" id="27915"/>
    <lineage>
        <taxon>Eukaryota</taxon>
        <taxon>Metazoa</taxon>
        <taxon>Spiralia</taxon>
        <taxon>Lophotrochozoa</taxon>
        <taxon>Annelida</taxon>
        <taxon>Polychaeta</taxon>
        <taxon>Sedentaria</taxon>
        <taxon>Canalipalpata</taxon>
        <taxon>Sabellida</taxon>
        <taxon>Siboglinidae</taxon>
        <taxon>Ridgeia</taxon>
    </lineage>
</organism>
<feature type="compositionally biased region" description="Basic residues" evidence="1">
    <location>
        <begin position="1"/>
        <end position="16"/>
    </location>
</feature>
<accession>A0AAD9UJW7</accession>